<keyword evidence="6 8" id="KW-0378">Hydrolase</keyword>
<dbReference type="InterPro" id="IPR002695">
    <property type="entry name" value="PurH-like"/>
</dbReference>
<dbReference type="Gene3D" id="3.40.50.1380">
    <property type="entry name" value="Methylglyoxal synthase-like domain"/>
    <property type="match status" value="1"/>
</dbReference>
<feature type="domain" description="MGS-like" evidence="9">
    <location>
        <begin position="1"/>
        <end position="143"/>
    </location>
</feature>
<dbReference type="GO" id="GO:0006189">
    <property type="term" value="P:'de novo' IMP biosynthetic process"/>
    <property type="evidence" value="ECO:0007669"/>
    <property type="project" value="UniProtKB-UniRule"/>
</dbReference>
<dbReference type="InterPro" id="IPR011607">
    <property type="entry name" value="MGS-like_dom"/>
</dbReference>
<name>A0A7S6WRK1_9SPIR</name>
<dbReference type="Pfam" id="PF02142">
    <property type="entry name" value="MGS"/>
    <property type="match status" value="1"/>
</dbReference>
<dbReference type="SMART" id="SM00851">
    <property type="entry name" value="MGS"/>
    <property type="match status" value="1"/>
</dbReference>
<proteinExistence type="inferred from homology"/>
<dbReference type="NCBIfam" id="TIGR00355">
    <property type="entry name" value="purH"/>
    <property type="match status" value="1"/>
</dbReference>
<dbReference type="SUPFAM" id="SSF52335">
    <property type="entry name" value="Methylglyoxal synthase-like"/>
    <property type="match status" value="1"/>
</dbReference>
<dbReference type="UniPathway" id="UPA00074">
    <property type="reaction ID" value="UER00133"/>
</dbReference>
<dbReference type="CDD" id="cd01421">
    <property type="entry name" value="IMPCH"/>
    <property type="match status" value="1"/>
</dbReference>
<dbReference type="GO" id="GO:0005829">
    <property type="term" value="C:cytosol"/>
    <property type="evidence" value="ECO:0007669"/>
    <property type="project" value="TreeGrafter"/>
</dbReference>
<dbReference type="FunFam" id="3.40.50.1380:FF:000001">
    <property type="entry name" value="Bifunctional purine biosynthesis protein PurH"/>
    <property type="match status" value="1"/>
</dbReference>
<dbReference type="EC" id="2.1.2.3" evidence="8"/>
<comment type="pathway">
    <text evidence="2 8">Purine metabolism; IMP biosynthesis via de novo pathway; 5-formamido-1-(5-phospho-D-ribosyl)imidazole-4-carboxamide from 5-amino-1-(5-phospho-D-ribosyl)imidazole-4-carboxamide (10-formyl THF route): step 1/1.</text>
</comment>
<keyword evidence="7 8" id="KW-0511">Multifunctional enzyme</keyword>
<dbReference type="EC" id="3.5.4.10" evidence="8"/>
<reference evidence="10 11" key="1">
    <citation type="submission" date="2020-09" db="EMBL/GenBank/DDBJ databases">
        <title>Characterization of Treponema spp. from bovine digital dermatitis in Korea.</title>
        <authorList>
            <person name="Espiritu H.M."/>
            <person name="Cho Y.I."/>
            <person name="Mamuad L."/>
        </authorList>
    </citation>
    <scope>NUCLEOTIDE SEQUENCE [LARGE SCALE GENOMIC DNA]</scope>
    <source>
        <strain evidence="10 11">KS1</strain>
    </source>
</reference>
<organism evidence="10 11">
    <name type="scientific">Treponema pedis</name>
    <dbReference type="NCBI Taxonomy" id="409322"/>
    <lineage>
        <taxon>Bacteria</taxon>
        <taxon>Pseudomonadati</taxon>
        <taxon>Spirochaetota</taxon>
        <taxon>Spirochaetia</taxon>
        <taxon>Spirochaetales</taxon>
        <taxon>Treponemataceae</taxon>
        <taxon>Treponema</taxon>
    </lineage>
</organism>
<dbReference type="PROSITE" id="PS51855">
    <property type="entry name" value="MGS"/>
    <property type="match status" value="1"/>
</dbReference>
<evidence type="ECO:0000256" key="4">
    <source>
        <dbReference type="ARBA" id="ARBA00022679"/>
    </source>
</evidence>
<evidence type="ECO:0000256" key="7">
    <source>
        <dbReference type="ARBA" id="ARBA00023268"/>
    </source>
</evidence>
<evidence type="ECO:0000256" key="1">
    <source>
        <dbReference type="ARBA" id="ARBA00004844"/>
    </source>
</evidence>
<dbReference type="HAMAP" id="MF_00139">
    <property type="entry name" value="PurH"/>
    <property type="match status" value="1"/>
</dbReference>
<evidence type="ECO:0000256" key="8">
    <source>
        <dbReference type="HAMAP-Rule" id="MF_00139"/>
    </source>
</evidence>
<comment type="catalytic activity">
    <reaction evidence="8">
        <text>IMP + H2O = 5-formamido-1-(5-phospho-D-ribosyl)imidazole-4-carboxamide</text>
        <dbReference type="Rhea" id="RHEA:18445"/>
        <dbReference type="ChEBI" id="CHEBI:15377"/>
        <dbReference type="ChEBI" id="CHEBI:58053"/>
        <dbReference type="ChEBI" id="CHEBI:58467"/>
        <dbReference type="EC" id="3.5.4.10"/>
    </reaction>
</comment>
<comment type="domain">
    <text evidence="8">The IMP cyclohydrolase activity resides in the N-terminal region.</text>
</comment>
<keyword evidence="5 8" id="KW-0658">Purine biosynthesis</keyword>
<dbReference type="Proteomes" id="UP000593915">
    <property type="component" value="Chromosome"/>
</dbReference>
<protein>
    <recommendedName>
        <fullName evidence="8">Bifunctional purine biosynthesis protein PurH</fullName>
    </recommendedName>
    <domain>
        <recommendedName>
            <fullName evidence="8">Phosphoribosylaminoimidazolecarboxamide formyltransferase</fullName>
            <ecNumber evidence="8">2.1.2.3</ecNumber>
        </recommendedName>
        <alternativeName>
            <fullName evidence="8">AICAR transformylase</fullName>
        </alternativeName>
    </domain>
    <domain>
        <recommendedName>
            <fullName evidence="8">IMP cyclohydrolase</fullName>
            <ecNumber evidence="8">3.5.4.10</ecNumber>
        </recommendedName>
        <alternativeName>
            <fullName evidence="8">ATIC</fullName>
        </alternativeName>
        <alternativeName>
            <fullName evidence="8">IMP synthase</fullName>
        </alternativeName>
        <alternativeName>
            <fullName evidence="8">Inosinicase</fullName>
        </alternativeName>
    </domain>
</protein>
<dbReference type="PANTHER" id="PTHR11692">
    <property type="entry name" value="BIFUNCTIONAL PURINE BIOSYNTHESIS PROTEIN PURH"/>
    <property type="match status" value="1"/>
</dbReference>
<evidence type="ECO:0000256" key="2">
    <source>
        <dbReference type="ARBA" id="ARBA00004954"/>
    </source>
</evidence>
<accession>A0A7S6WRK1</accession>
<evidence type="ECO:0000256" key="5">
    <source>
        <dbReference type="ARBA" id="ARBA00022755"/>
    </source>
</evidence>
<comment type="pathway">
    <text evidence="1 8">Purine metabolism; IMP biosynthesis via de novo pathway; IMP from 5-formamido-1-(5-phospho-D-ribosyl)imidazole-4-carboxamide: step 1/1.</text>
</comment>
<sequence>MSLALVSVSDKTGLKEFAERLKKAGFEFLASGGTAKFLRSINIKVTEVSEYTSFPEILGGRVKTLHPVIHGGILARNTEEDLNSLKELKIEAIDMVIANLYPFEKTIADFSSTETDCIENIDIGGVTLLRAAAKNYGRVSVICDFNDYDEIAGEIEKTGSVSIKERKLLALKAFDVCTRYDAAIGLWLKNKIAEDSCMNSEVNSLDKYKALEGRCAYIAGFEGQSLRYGENPHQRAWLYNTSVKGGVLGGTVLQGKELSYNNILDADAAWRAVSVFLNPAAVVVKHLTPCGIAEAGGEGNGLHIALEAAVACDSVSAYGSIIAVNRIFDKNCFDVIEKLFAECIIAPVFSEDVKPLLALKKNLRIIEAPSLSSSEKYEYKSILNGFLLQEKDFGDSENTEYKNAAKRKASANEEKLLRFAMKACIAVKSNAVLLAAPIDGSCPENGICTVGIGCGQPNRVDAAKQAIERAGEKAENSVLASDAFFPFADTIKIAAEAGISAVVQPGGSIRDELSIAECDKNGMAMLVTGVRHFKH</sequence>
<evidence type="ECO:0000313" key="11">
    <source>
        <dbReference type="Proteomes" id="UP000593915"/>
    </source>
</evidence>
<gene>
    <name evidence="8 10" type="primary">purH</name>
    <name evidence="10" type="ORF">IFE08_06905</name>
</gene>
<dbReference type="NCBIfam" id="NF002049">
    <property type="entry name" value="PRK00881.1"/>
    <property type="match status" value="1"/>
</dbReference>
<comment type="catalytic activity">
    <reaction evidence="8">
        <text>(6R)-10-formyltetrahydrofolate + 5-amino-1-(5-phospho-beta-D-ribosyl)imidazole-4-carboxamide = 5-formamido-1-(5-phospho-D-ribosyl)imidazole-4-carboxamide + (6S)-5,6,7,8-tetrahydrofolate</text>
        <dbReference type="Rhea" id="RHEA:22192"/>
        <dbReference type="ChEBI" id="CHEBI:57453"/>
        <dbReference type="ChEBI" id="CHEBI:58467"/>
        <dbReference type="ChEBI" id="CHEBI:58475"/>
        <dbReference type="ChEBI" id="CHEBI:195366"/>
        <dbReference type="EC" id="2.1.2.3"/>
    </reaction>
</comment>
<dbReference type="SUPFAM" id="SSF53927">
    <property type="entry name" value="Cytidine deaminase-like"/>
    <property type="match status" value="1"/>
</dbReference>
<dbReference type="GO" id="GO:0003937">
    <property type="term" value="F:IMP cyclohydrolase activity"/>
    <property type="evidence" value="ECO:0007669"/>
    <property type="project" value="UniProtKB-UniRule"/>
</dbReference>
<evidence type="ECO:0000256" key="3">
    <source>
        <dbReference type="ARBA" id="ARBA00007667"/>
    </source>
</evidence>
<dbReference type="EMBL" id="CP061839">
    <property type="protein sequence ID" value="QOW62053.1"/>
    <property type="molecule type" value="Genomic_DNA"/>
</dbReference>
<dbReference type="GO" id="GO:0004643">
    <property type="term" value="F:phosphoribosylaminoimidazolecarboxamide formyltransferase activity"/>
    <property type="evidence" value="ECO:0007669"/>
    <property type="project" value="UniProtKB-UniRule"/>
</dbReference>
<evidence type="ECO:0000259" key="9">
    <source>
        <dbReference type="PROSITE" id="PS51855"/>
    </source>
</evidence>
<comment type="similarity">
    <text evidence="3 8">Belongs to the PurH family.</text>
</comment>
<dbReference type="PANTHER" id="PTHR11692:SF0">
    <property type="entry name" value="BIFUNCTIONAL PURINE BIOSYNTHESIS PROTEIN ATIC"/>
    <property type="match status" value="1"/>
</dbReference>
<dbReference type="InterPro" id="IPR036914">
    <property type="entry name" value="MGS-like_dom_sf"/>
</dbReference>
<dbReference type="PIRSF" id="PIRSF000414">
    <property type="entry name" value="AICARFT_IMPCHas"/>
    <property type="match status" value="1"/>
</dbReference>
<dbReference type="InterPro" id="IPR016193">
    <property type="entry name" value="Cytidine_deaminase-like"/>
</dbReference>
<evidence type="ECO:0000256" key="6">
    <source>
        <dbReference type="ARBA" id="ARBA00022801"/>
    </source>
</evidence>
<dbReference type="RefSeq" id="WP_194077549.1">
    <property type="nucleotide sequence ID" value="NZ_CP061839.1"/>
</dbReference>
<evidence type="ECO:0000313" key="10">
    <source>
        <dbReference type="EMBL" id="QOW62053.1"/>
    </source>
</evidence>
<keyword evidence="4 8" id="KW-0808">Transferase</keyword>
<dbReference type="SMART" id="SM00798">
    <property type="entry name" value="AICARFT_IMPCHas"/>
    <property type="match status" value="1"/>
</dbReference>
<dbReference type="AlphaFoldDB" id="A0A7S6WRK1"/>
<dbReference type="Pfam" id="PF01808">
    <property type="entry name" value="AICARFT_IMPCHas"/>
    <property type="match status" value="1"/>
</dbReference>
<dbReference type="Gene3D" id="3.40.140.20">
    <property type="match status" value="2"/>
</dbReference>
<dbReference type="InterPro" id="IPR024051">
    <property type="entry name" value="AICAR_Tfase_dup_dom_sf"/>
</dbReference>